<evidence type="ECO:0000313" key="3">
    <source>
        <dbReference type="Proteomes" id="UP000249061"/>
    </source>
</evidence>
<sequence length="307" mass="33346">MRWAEAGQPPAPRPPPPPVKKGGGCLKWTLVLMGGGFLMCCCLSLAAVESAEDPLEWKRIVTPEQKPVANEVALGDAFVPEDLAPSSARNYHWKQTHAAWGLRYGLSEEEHTEVYARFAELADDFAFKQGSGTSFTWAAPSECRDREWQCVFDTLAKDNADDVKPLTALFRKVQQEKRLNALQTTELVVSFVQNITYRLPTEETAAFGMLPPAIVVGDGSGDCDSKALLAVVMLRQLGIDAVVLLGSSLGHAALGVGLPVTGKKFALNGKKYVFVEVTTPGWALGALPPEYDVPKAWRVIPVDVPVE</sequence>
<proteinExistence type="predicted"/>
<dbReference type="InterPro" id="IPR002931">
    <property type="entry name" value="Transglutaminase-like"/>
</dbReference>
<evidence type="ECO:0000313" key="2">
    <source>
        <dbReference type="EMBL" id="PZR11164.1"/>
    </source>
</evidence>
<accession>A0A2W5V5U2</accession>
<dbReference type="Gene3D" id="3.10.620.30">
    <property type="match status" value="1"/>
</dbReference>
<dbReference type="SUPFAM" id="SSF54001">
    <property type="entry name" value="Cysteine proteinases"/>
    <property type="match status" value="1"/>
</dbReference>
<dbReference type="Pfam" id="PF01841">
    <property type="entry name" value="Transglut_core"/>
    <property type="match status" value="1"/>
</dbReference>
<evidence type="ECO:0000259" key="1">
    <source>
        <dbReference type="Pfam" id="PF01841"/>
    </source>
</evidence>
<dbReference type="EMBL" id="QFQP01000015">
    <property type="protein sequence ID" value="PZR11164.1"/>
    <property type="molecule type" value="Genomic_DNA"/>
</dbReference>
<comment type="caution">
    <text evidence="2">The sequence shown here is derived from an EMBL/GenBank/DDBJ whole genome shotgun (WGS) entry which is preliminary data.</text>
</comment>
<dbReference type="InterPro" id="IPR038765">
    <property type="entry name" value="Papain-like_cys_pep_sf"/>
</dbReference>
<reference evidence="2 3" key="1">
    <citation type="submission" date="2017-08" db="EMBL/GenBank/DDBJ databases">
        <title>Infants hospitalized years apart are colonized by the same room-sourced microbial strains.</title>
        <authorList>
            <person name="Brooks B."/>
            <person name="Olm M.R."/>
            <person name="Firek B.A."/>
            <person name="Baker R."/>
            <person name="Thomas B.C."/>
            <person name="Morowitz M.J."/>
            <person name="Banfield J.F."/>
        </authorList>
    </citation>
    <scope>NUCLEOTIDE SEQUENCE [LARGE SCALE GENOMIC DNA]</scope>
    <source>
        <strain evidence="2">S2_003_000_R2_14</strain>
    </source>
</reference>
<organism evidence="2 3">
    <name type="scientific">Archangium gephyra</name>
    <dbReference type="NCBI Taxonomy" id="48"/>
    <lineage>
        <taxon>Bacteria</taxon>
        <taxon>Pseudomonadati</taxon>
        <taxon>Myxococcota</taxon>
        <taxon>Myxococcia</taxon>
        <taxon>Myxococcales</taxon>
        <taxon>Cystobacterineae</taxon>
        <taxon>Archangiaceae</taxon>
        <taxon>Archangium</taxon>
    </lineage>
</organism>
<protein>
    <recommendedName>
        <fullName evidence="1">Transglutaminase-like domain-containing protein</fullName>
    </recommendedName>
</protein>
<dbReference type="Proteomes" id="UP000249061">
    <property type="component" value="Unassembled WGS sequence"/>
</dbReference>
<dbReference type="AlphaFoldDB" id="A0A2W5V5U2"/>
<feature type="domain" description="Transglutaminase-like" evidence="1">
    <location>
        <begin position="188"/>
        <end position="279"/>
    </location>
</feature>
<gene>
    <name evidence="2" type="ORF">DI536_18690</name>
</gene>
<name>A0A2W5V5U2_9BACT</name>